<reference evidence="3" key="1">
    <citation type="submission" date="2016-06" db="EMBL/GenBank/DDBJ databases">
        <authorList>
            <person name="Varghese N."/>
            <person name="Submissions Spin"/>
        </authorList>
    </citation>
    <scope>NUCLEOTIDE SEQUENCE [LARGE SCALE GENOMIC DNA]</scope>
    <source>
        <strain evidence="3">DSM 44875</strain>
    </source>
</reference>
<protein>
    <submittedName>
        <fullName evidence="2">Uncharacterized protein</fullName>
    </submittedName>
</protein>
<accession>A0A1C4UID7</accession>
<gene>
    <name evidence="2" type="ORF">GA0070607_0678</name>
</gene>
<evidence type="ECO:0000313" key="3">
    <source>
        <dbReference type="Proteomes" id="UP000198243"/>
    </source>
</evidence>
<name>A0A1C4UID7_9ACTN</name>
<organism evidence="2 3">
    <name type="scientific">Micromonospora coriariae</name>
    <dbReference type="NCBI Taxonomy" id="285665"/>
    <lineage>
        <taxon>Bacteria</taxon>
        <taxon>Bacillati</taxon>
        <taxon>Actinomycetota</taxon>
        <taxon>Actinomycetes</taxon>
        <taxon>Micromonosporales</taxon>
        <taxon>Micromonosporaceae</taxon>
        <taxon>Micromonospora</taxon>
    </lineage>
</organism>
<proteinExistence type="predicted"/>
<dbReference type="EMBL" id="LT607412">
    <property type="protein sequence ID" value="SCE71430.1"/>
    <property type="molecule type" value="Genomic_DNA"/>
</dbReference>
<keyword evidence="3" id="KW-1185">Reference proteome</keyword>
<dbReference type="Proteomes" id="UP000198243">
    <property type="component" value="Chromosome I"/>
</dbReference>
<feature type="region of interest" description="Disordered" evidence="1">
    <location>
        <begin position="1"/>
        <end position="24"/>
    </location>
</feature>
<evidence type="ECO:0000256" key="1">
    <source>
        <dbReference type="SAM" id="MobiDB-lite"/>
    </source>
</evidence>
<sequence length="46" mass="5061">MRILSTTPSADAADSRTGWPPPALTRRRHVDMMRVCSAACRGRAAY</sequence>
<dbReference type="AlphaFoldDB" id="A0A1C4UID7"/>
<evidence type="ECO:0000313" key="2">
    <source>
        <dbReference type="EMBL" id="SCE71430.1"/>
    </source>
</evidence>